<protein>
    <recommendedName>
        <fullName evidence="8">SET domain-containing protein</fullName>
    </recommendedName>
</protein>
<reference evidence="10" key="3">
    <citation type="submission" date="2015-06" db="UniProtKB">
        <authorList>
            <consortium name="EnsemblMetazoa"/>
        </authorList>
    </citation>
    <scope>IDENTIFICATION</scope>
</reference>
<dbReference type="CTD" id="20195370"/>
<dbReference type="InParanoid" id="T1EFL8"/>
<dbReference type="GO" id="GO:0046872">
    <property type="term" value="F:metal ion binding"/>
    <property type="evidence" value="ECO:0007669"/>
    <property type="project" value="UniProtKB-KW"/>
</dbReference>
<evidence type="ECO:0000256" key="5">
    <source>
        <dbReference type="ARBA" id="ARBA00022691"/>
    </source>
</evidence>
<dbReference type="Proteomes" id="UP000015101">
    <property type="component" value="Unassembled WGS sequence"/>
</dbReference>
<dbReference type="GeneID" id="20195370"/>
<evidence type="ECO:0000256" key="7">
    <source>
        <dbReference type="ARBA" id="ARBA00022833"/>
    </source>
</evidence>
<evidence type="ECO:0000259" key="8">
    <source>
        <dbReference type="PROSITE" id="PS50280"/>
    </source>
</evidence>
<keyword evidence="6" id="KW-0479">Metal-binding</keyword>
<dbReference type="EnsemblMetazoa" id="HelroT112743">
    <property type="protein sequence ID" value="HelroP112743"/>
    <property type="gene ID" value="HelroG112743"/>
</dbReference>
<dbReference type="EMBL" id="AMQM01005076">
    <property type="status" value="NOT_ANNOTATED_CDS"/>
    <property type="molecule type" value="Genomic_DNA"/>
</dbReference>
<evidence type="ECO:0000313" key="11">
    <source>
        <dbReference type="Proteomes" id="UP000015101"/>
    </source>
</evidence>
<evidence type="ECO:0000256" key="6">
    <source>
        <dbReference type="ARBA" id="ARBA00022723"/>
    </source>
</evidence>
<comment type="subcellular location">
    <subcellularLocation>
        <location evidence="1">Chromosome</location>
    </subcellularLocation>
</comment>
<name>T1EFL8_HELRO</name>
<dbReference type="AlphaFoldDB" id="T1EFL8"/>
<dbReference type="SUPFAM" id="SSF82199">
    <property type="entry name" value="SET domain"/>
    <property type="match status" value="1"/>
</dbReference>
<dbReference type="HOGENOM" id="CLU_919129_0_0_1"/>
<reference evidence="11" key="1">
    <citation type="submission" date="2012-12" db="EMBL/GenBank/DDBJ databases">
        <authorList>
            <person name="Hellsten U."/>
            <person name="Grimwood J."/>
            <person name="Chapman J.A."/>
            <person name="Shapiro H."/>
            <person name="Aerts A."/>
            <person name="Otillar R.P."/>
            <person name="Terry A.Y."/>
            <person name="Boore J.L."/>
            <person name="Simakov O."/>
            <person name="Marletaz F."/>
            <person name="Cho S.-J."/>
            <person name="Edsinger-Gonzales E."/>
            <person name="Havlak P."/>
            <person name="Kuo D.-H."/>
            <person name="Larsson T."/>
            <person name="Lv J."/>
            <person name="Arendt D."/>
            <person name="Savage R."/>
            <person name="Osoegawa K."/>
            <person name="de Jong P."/>
            <person name="Lindberg D.R."/>
            <person name="Seaver E.C."/>
            <person name="Weisblat D.A."/>
            <person name="Putnam N.H."/>
            <person name="Grigoriev I.V."/>
            <person name="Rokhsar D.S."/>
        </authorList>
    </citation>
    <scope>NUCLEOTIDE SEQUENCE</scope>
</reference>
<keyword evidence="4" id="KW-0808">Transferase</keyword>
<dbReference type="STRING" id="6412.T1EFL8"/>
<dbReference type="Pfam" id="PF00856">
    <property type="entry name" value="SET"/>
    <property type="match status" value="1"/>
</dbReference>
<dbReference type="InterPro" id="IPR050973">
    <property type="entry name" value="H3K9_Histone-Lys_N-MTase"/>
</dbReference>
<evidence type="ECO:0000313" key="9">
    <source>
        <dbReference type="EMBL" id="ESO01345.1"/>
    </source>
</evidence>
<dbReference type="OrthoDB" id="616263at2759"/>
<accession>T1EFL8</accession>
<sequence length="303" mass="33467">MKPENILYSMNGLLNDVDPFSSQLRFLRECNANCACDERTCSNRVIQRGVTKRLIVFDTKTAKGLGVKAGEFITKNSFVCEYTGDVQMCWCDDDGSNFSTPTNRTNSPKTLRTTIDATQRGNVSRLINHSCQPNLFMVPVRIDTMLPRMGLFALMNIHGGEELAYDYSGSPQEICDESGNIKCGFMRGGTGDDDTSVKTAAALKINDDDVSLSRVCCCDEDDDDDDNDANNNNNNNCNHNVNNDTYNNECTVGCAAMRNNNDDGGNDVNNNDIDGDKDGNDDLKQSVRSCICASKHCRKFLPF</sequence>
<feature type="domain" description="SET" evidence="8">
    <location>
        <begin position="52"/>
        <end position="168"/>
    </location>
</feature>
<reference evidence="9 11" key="2">
    <citation type="journal article" date="2013" name="Nature">
        <title>Insights into bilaterian evolution from three spiralian genomes.</title>
        <authorList>
            <person name="Simakov O."/>
            <person name="Marletaz F."/>
            <person name="Cho S.J."/>
            <person name="Edsinger-Gonzales E."/>
            <person name="Havlak P."/>
            <person name="Hellsten U."/>
            <person name="Kuo D.H."/>
            <person name="Larsson T."/>
            <person name="Lv J."/>
            <person name="Arendt D."/>
            <person name="Savage R."/>
            <person name="Osoegawa K."/>
            <person name="de Jong P."/>
            <person name="Grimwood J."/>
            <person name="Chapman J.A."/>
            <person name="Shapiro H."/>
            <person name="Aerts A."/>
            <person name="Otillar R.P."/>
            <person name="Terry A.Y."/>
            <person name="Boore J.L."/>
            <person name="Grigoriev I.V."/>
            <person name="Lindberg D.R."/>
            <person name="Seaver E.C."/>
            <person name="Weisblat D.A."/>
            <person name="Putnam N.H."/>
            <person name="Rokhsar D.S."/>
        </authorList>
    </citation>
    <scope>NUCLEOTIDE SEQUENCE</scope>
</reference>
<keyword evidence="2" id="KW-0158">Chromosome</keyword>
<keyword evidence="11" id="KW-1185">Reference proteome</keyword>
<dbReference type="PANTHER" id="PTHR46223:SF3">
    <property type="entry name" value="HISTONE-LYSINE N-METHYLTRANSFERASE SET-23"/>
    <property type="match status" value="1"/>
</dbReference>
<organism evidence="10 11">
    <name type="scientific">Helobdella robusta</name>
    <name type="common">Californian leech</name>
    <dbReference type="NCBI Taxonomy" id="6412"/>
    <lineage>
        <taxon>Eukaryota</taxon>
        <taxon>Metazoa</taxon>
        <taxon>Spiralia</taxon>
        <taxon>Lophotrochozoa</taxon>
        <taxon>Annelida</taxon>
        <taxon>Clitellata</taxon>
        <taxon>Hirudinea</taxon>
        <taxon>Rhynchobdellida</taxon>
        <taxon>Glossiphoniidae</taxon>
        <taxon>Helobdella</taxon>
    </lineage>
</organism>
<dbReference type="eggNOG" id="KOG1082">
    <property type="taxonomic scope" value="Eukaryota"/>
</dbReference>
<keyword evidence="3" id="KW-0489">Methyltransferase</keyword>
<dbReference type="EMBL" id="KB096785">
    <property type="protein sequence ID" value="ESO01345.1"/>
    <property type="molecule type" value="Genomic_DNA"/>
</dbReference>
<dbReference type="GO" id="GO:0032259">
    <property type="term" value="P:methylation"/>
    <property type="evidence" value="ECO:0007669"/>
    <property type="project" value="UniProtKB-KW"/>
</dbReference>
<dbReference type="Gene3D" id="2.170.270.10">
    <property type="entry name" value="SET domain"/>
    <property type="match status" value="1"/>
</dbReference>
<dbReference type="RefSeq" id="XP_009020581.1">
    <property type="nucleotide sequence ID" value="XM_009022333.1"/>
</dbReference>
<keyword evidence="5" id="KW-0949">S-adenosyl-L-methionine</keyword>
<evidence type="ECO:0000256" key="3">
    <source>
        <dbReference type="ARBA" id="ARBA00022603"/>
    </source>
</evidence>
<dbReference type="SMART" id="SM00317">
    <property type="entry name" value="SET"/>
    <property type="match status" value="1"/>
</dbReference>
<dbReference type="GO" id="GO:0008168">
    <property type="term" value="F:methyltransferase activity"/>
    <property type="evidence" value="ECO:0007669"/>
    <property type="project" value="UniProtKB-KW"/>
</dbReference>
<gene>
    <name evidence="10" type="primary">20195370</name>
    <name evidence="9" type="ORF">HELRODRAFT_112743</name>
</gene>
<dbReference type="PROSITE" id="PS50280">
    <property type="entry name" value="SET"/>
    <property type="match status" value="1"/>
</dbReference>
<keyword evidence="7" id="KW-0862">Zinc</keyword>
<dbReference type="InterPro" id="IPR001214">
    <property type="entry name" value="SET_dom"/>
</dbReference>
<proteinExistence type="predicted"/>
<dbReference type="KEGG" id="hro:HELRODRAFT_112743"/>
<dbReference type="InterPro" id="IPR046341">
    <property type="entry name" value="SET_dom_sf"/>
</dbReference>
<evidence type="ECO:0000256" key="2">
    <source>
        <dbReference type="ARBA" id="ARBA00022454"/>
    </source>
</evidence>
<evidence type="ECO:0000256" key="1">
    <source>
        <dbReference type="ARBA" id="ARBA00004286"/>
    </source>
</evidence>
<dbReference type="GO" id="GO:0005694">
    <property type="term" value="C:chromosome"/>
    <property type="evidence" value="ECO:0007669"/>
    <property type="project" value="UniProtKB-SubCell"/>
</dbReference>
<evidence type="ECO:0000313" key="10">
    <source>
        <dbReference type="EnsemblMetazoa" id="HelroP112743"/>
    </source>
</evidence>
<evidence type="ECO:0000256" key="4">
    <source>
        <dbReference type="ARBA" id="ARBA00022679"/>
    </source>
</evidence>
<dbReference type="PANTHER" id="PTHR46223">
    <property type="entry name" value="HISTONE-LYSINE N-METHYLTRANSFERASE SUV39H"/>
    <property type="match status" value="1"/>
</dbReference>